<feature type="chain" id="PRO_5046430347" evidence="1">
    <location>
        <begin position="20"/>
        <end position="156"/>
    </location>
</feature>
<dbReference type="RefSeq" id="WP_281448773.1">
    <property type="nucleotide sequence ID" value="NZ_JASBAO010000001.1"/>
</dbReference>
<evidence type="ECO:0000313" key="3">
    <source>
        <dbReference type="Proteomes" id="UP001431634"/>
    </source>
</evidence>
<comment type="caution">
    <text evidence="2">The sequence shown here is derived from an EMBL/GenBank/DDBJ whole genome shotgun (WGS) entry which is preliminary data.</text>
</comment>
<reference evidence="2" key="1">
    <citation type="submission" date="2023-05" db="EMBL/GenBank/DDBJ databases">
        <title>Whole genome sequence of Commensalibacter sp.</title>
        <authorList>
            <person name="Charoenyingcharoen P."/>
            <person name="Yukphan P."/>
        </authorList>
    </citation>
    <scope>NUCLEOTIDE SEQUENCE</scope>
    <source>
        <strain evidence="2">TBRC 16381</strain>
    </source>
</reference>
<sequence>MKKILLILAVITIPMQAKAETFQKQIPQERVQAAIDLIANAACGRGPKEDVRAVYECYKNTDKNSPQFEVCMLADMTVSNNARMIKKEQDALGDRNPYEGIPFVDNQTYLRRMARNLTLPRFSKMEKQGINLIQYFQSSTNKVIKGINTKCKTINH</sequence>
<dbReference type="Proteomes" id="UP001431634">
    <property type="component" value="Unassembled WGS sequence"/>
</dbReference>
<organism evidence="2 3">
    <name type="scientific">Commensalibacter oyaizuii</name>
    <dbReference type="NCBI Taxonomy" id="3043873"/>
    <lineage>
        <taxon>Bacteria</taxon>
        <taxon>Pseudomonadati</taxon>
        <taxon>Pseudomonadota</taxon>
        <taxon>Alphaproteobacteria</taxon>
        <taxon>Acetobacterales</taxon>
        <taxon>Acetobacteraceae</taxon>
    </lineage>
</organism>
<protein>
    <submittedName>
        <fullName evidence="2">Uncharacterized protein</fullName>
    </submittedName>
</protein>
<accession>A0ABT6Q3I0</accession>
<gene>
    <name evidence="2" type="ORF">QJV27_09955</name>
</gene>
<evidence type="ECO:0000256" key="1">
    <source>
        <dbReference type="SAM" id="SignalP"/>
    </source>
</evidence>
<evidence type="ECO:0000313" key="2">
    <source>
        <dbReference type="EMBL" id="MDI2091686.1"/>
    </source>
</evidence>
<name>A0ABT6Q3I0_9PROT</name>
<feature type="signal peptide" evidence="1">
    <location>
        <begin position="1"/>
        <end position="19"/>
    </location>
</feature>
<proteinExistence type="predicted"/>
<keyword evidence="3" id="KW-1185">Reference proteome</keyword>
<dbReference type="EMBL" id="JASBAO010000001">
    <property type="protein sequence ID" value="MDI2091686.1"/>
    <property type="molecule type" value="Genomic_DNA"/>
</dbReference>
<keyword evidence="1" id="KW-0732">Signal</keyword>